<dbReference type="InParanoid" id="G0MYL0"/>
<keyword evidence="3" id="KW-1185">Reference proteome</keyword>
<sequence>MNTDIFFDAFTGVPLTYLLKMAKGKRAKAIEERSQNLRLRTANHRISRRICAQFKRHTELFAIHRIEQEIDRERLWELIRSGEFKPSDNPCYRRMIIDPETGEDLPTIPQPQPEEPEPRRQIRIPTILKRSHAKKMALAKRKKEELEQADAIITVTPVTDSEESAKNN</sequence>
<evidence type="ECO:0000256" key="1">
    <source>
        <dbReference type="SAM" id="MobiDB-lite"/>
    </source>
</evidence>
<feature type="region of interest" description="Disordered" evidence="1">
    <location>
        <begin position="100"/>
        <end position="122"/>
    </location>
</feature>
<protein>
    <submittedName>
        <fullName evidence="2">Uncharacterized protein</fullName>
    </submittedName>
</protein>
<dbReference type="AlphaFoldDB" id="G0MYL0"/>
<evidence type="ECO:0000313" key="3">
    <source>
        <dbReference type="Proteomes" id="UP000008068"/>
    </source>
</evidence>
<dbReference type="eggNOG" id="ENOG502TJ9F">
    <property type="taxonomic scope" value="Eukaryota"/>
</dbReference>
<reference evidence="3" key="1">
    <citation type="submission" date="2011-07" db="EMBL/GenBank/DDBJ databases">
        <authorList>
            <consortium name="Caenorhabditis brenneri Sequencing and Analysis Consortium"/>
            <person name="Wilson R.K."/>
        </authorList>
    </citation>
    <scope>NUCLEOTIDE SEQUENCE [LARGE SCALE GENOMIC DNA]</scope>
    <source>
        <strain evidence="3">PB2801</strain>
    </source>
</reference>
<name>G0MYL0_CAEBE</name>
<dbReference type="HOGENOM" id="CLU_1587952_0_0_1"/>
<organism evidence="3">
    <name type="scientific">Caenorhabditis brenneri</name>
    <name type="common">Nematode worm</name>
    <dbReference type="NCBI Taxonomy" id="135651"/>
    <lineage>
        <taxon>Eukaryota</taxon>
        <taxon>Metazoa</taxon>
        <taxon>Ecdysozoa</taxon>
        <taxon>Nematoda</taxon>
        <taxon>Chromadorea</taxon>
        <taxon>Rhabditida</taxon>
        <taxon>Rhabditina</taxon>
        <taxon>Rhabditomorpha</taxon>
        <taxon>Rhabditoidea</taxon>
        <taxon>Rhabditidae</taxon>
        <taxon>Peloderinae</taxon>
        <taxon>Caenorhabditis</taxon>
    </lineage>
</organism>
<accession>G0MYL0</accession>
<gene>
    <name evidence="2" type="ORF">CAEBREN_15569</name>
</gene>
<proteinExistence type="predicted"/>
<dbReference type="EMBL" id="GL379820">
    <property type="protein sequence ID" value="EGT47544.1"/>
    <property type="molecule type" value="Genomic_DNA"/>
</dbReference>
<dbReference type="FunCoup" id="G0MYL0">
    <property type="interactions" value="1013"/>
</dbReference>
<dbReference type="Proteomes" id="UP000008068">
    <property type="component" value="Unassembled WGS sequence"/>
</dbReference>
<evidence type="ECO:0000313" key="2">
    <source>
        <dbReference type="EMBL" id="EGT47544.1"/>
    </source>
</evidence>